<dbReference type="Gene3D" id="1.10.30.50">
    <property type="match status" value="1"/>
</dbReference>
<comment type="caution">
    <text evidence="1">The sequence shown here is derived from an EMBL/GenBank/DDBJ whole genome shotgun (WGS) entry which is preliminary data.</text>
</comment>
<dbReference type="CDD" id="cd00085">
    <property type="entry name" value="HNHc"/>
    <property type="match status" value="1"/>
</dbReference>
<evidence type="ECO:0000313" key="2">
    <source>
        <dbReference type="Proteomes" id="UP000030014"/>
    </source>
</evidence>
<evidence type="ECO:0000313" key="1">
    <source>
        <dbReference type="EMBL" id="KGN00997.1"/>
    </source>
</evidence>
<dbReference type="EMBL" id="JDRY01000011">
    <property type="protein sequence ID" value="KGN00997.1"/>
    <property type="molecule type" value="Genomic_DNA"/>
</dbReference>
<dbReference type="InterPro" id="IPR003615">
    <property type="entry name" value="HNH_nuc"/>
</dbReference>
<sequence>SKYIAQHGKCYISKHPLGKFGWHCHHKKPKKLGGTDIFDNLIVLTTDVHKLVHVMDIDKIEELLNKVGLDKKQLKKLNELRVLVKNPVIKVRKAKIII</sequence>
<evidence type="ECO:0008006" key="3">
    <source>
        <dbReference type="Google" id="ProtNLM"/>
    </source>
</evidence>
<organism evidence="1 2">
    <name type="scientific">Clostridium botulinum C/D str. DC5</name>
    <dbReference type="NCBI Taxonomy" id="1443128"/>
    <lineage>
        <taxon>Bacteria</taxon>
        <taxon>Bacillati</taxon>
        <taxon>Bacillota</taxon>
        <taxon>Clostridia</taxon>
        <taxon>Eubacteriales</taxon>
        <taxon>Clostridiaceae</taxon>
        <taxon>Clostridium</taxon>
    </lineage>
</organism>
<gene>
    <name evidence="1" type="ORF">Z955_02110</name>
</gene>
<dbReference type="Proteomes" id="UP000030014">
    <property type="component" value="Unassembled WGS sequence"/>
</dbReference>
<name>A0A0A0IL71_CLOBO</name>
<protein>
    <recommendedName>
        <fullName evidence="3">HNH endonuclease</fullName>
    </recommendedName>
</protein>
<proteinExistence type="predicted"/>
<dbReference type="AlphaFoldDB" id="A0A0A0IL71"/>
<accession>A0A0A0IL71</accession>
<feature type="non-terminal residue" evidence="1">
    <location>
        <position position="1"/>
    </location>
</feature>
<dbReference type="RefSeq" id="WP_039259043.1">
    <property type="nucleotide sequence ID" value="NZ_JDRY01000011.1"/>
</dbReference>
<reference evidence="1 2" key="1">
    <citation type="submission" date="2014-01" db="EMBL/GenBank/DDBJ databases">
        <title>Plasmidome dynamics in the species complex Clostridium novyi sensu lato converts strains of independent lineages into distinctly different pathogens.</title>
        <authorList>
            <person name="Skarin H."/>
            <person name="Segerman B."/>
        </authorList>
    </citation>
    <scope>NUCLEOTIDE SEQUENCE [LARGE SCALE GENOMIC DNA]</scope>
    <source>
        <strain evidence="1 2">DC5</strain>
    </source>
</reference>